<evidence type="ECO:0000313" key="3">
    <source>
        <dbReference type="Proteomes" id="UP000006299"/>
    </source>
</evidence>
<dbReference type="InterPro" id="IPR011009">
    <property type="entry name" value="Kinase-like_dom_sf"/>
</dbReference>
<evidence type="ECO:0000313" key="2">
    <source>
        <dbReference type="EMBL" id="AFT81770.1"/>
    </source>
</evidence>
<gene>
    <name evidence="2" type="ordered locus">C270_04295</name>
</gene>
<evidence type="ECO:0000256" key="1">
    <source>
        <dbReference type="PIRNR" id="PIRNR006221"/>
    </source>
</evidence>
<protein>
    <submittedName>
        <fullName evidence="2">Fructosamine-3-kinase</fullName>
    </submittedName>
</protein>
<accession>K0DAE0</accession>
<dbReference type="KEGG" id="lcn:C270_04295"/>
<keyword evidence="3" id="KW-1185">Reference proteome</keyword>
<name>K0DAE0_LEUCJ</name>
<comment type="similarity">
    <text evidence="1">Belongs to the fructosamine kinase family.</text>
</comment>
<dbReference type="PATRIC" id="fig|1229758.3.peg.859"/>
<dbReference type="PANTHER" id="PTHR12149:SF8">
    <property type="entry name" value="PROTEIN-RIBULOSAMINE 3-KINASE"/>
    <property type="match status" value="1"/>
</dbReference>
<dbReference type="Proteomes" id="UP000006299">
    <property type="component" value="Chromosome"/>
</dbReference>
<sequence length="305" mass="35338">MYLKSDAVLNGYNQYSMERRYVLNQEFISHLKLGPIRQVQSVSGGDINQAYQLETTQGRVFLLIQPNHTKAFFTHEINGLKLLEQFVKVPKVLSVGYWQNDAYLVLSYLAHQSHGDDFALGQALAHIHQKASPNHHYGFGEAFTMGTFTADNTWQSSWSQFFIQQRLEPLKEFCHQQGVWSLPLERAYQKAIIRFKMLMGDYQPQPVLLHGDLWSGNFMFDLDGRPIMIDPAVFYGDREFDLGITQVFGGFNAEFYRGYQETYPVVAGFEQRVLFYELYYLMFHLSQFGIGYQQAVTNTLSKINR</sequence>
<dbReference type="EMBL" id="CP003851">
    <property type="protein sequence ID" value="AFT81770.1"/>
    <property type="molecule type" value="Genomic_DNA"/>
</dbReference>
<reference evidence="2 3" key="1">
    <citation type="journal article" date="2012" name="J. Bacteriol.">
        <title>Complete genome sequence of Leuconostoc carnosum strain JB16, isolated from Kimchi.</title>
        <authorList>
            <person name="Jung J.Y."/>
            <person name="Lee S.H."/>
            <person name="Jeon C.O."/>
        </authorList>
    </citation>
    <scope>NUCLEOTIDE SEQUENCE [LARGE SCALE GENOMIC DNA]</scope>
    <source>
        <strain evidence="2 3">JB16</strain>
    </source>
</reference>
<dbReference type="HOGENOM" id="CLU_036517_0_1_9"/>
<dbReference type="STRING" id="1229758.C270_04295"/>
<dbReference type="AlphaFoldDB" id="K0DAE0"/>
<dbReference type="Pfam" id="PF03881">
    <property type="entry name" value="Fructosamin_kin"/>
    <property type="match status" value="1"/>
</dbReference>
<organism evidence="2 3">
    <name type="scientific">Leuconostoc carnosum (strain JB16)</name>
    <dbReference type="NCBI Taxonomy" id="1229758"/>
    <lineage>
        <taxon>Bacteria</taxon>
        <taxon>Bacillati</taxon>
        <taxon>Bacillota</taxon>
        <taxon>Bacilli</taxon>
        <taxon>Lactobacillales</taxon>
        <taxon>Lactobacillaceae</taxon>
        <taxon>Leuconostoc</taxon>
    </lineage>
</organism>
<dbReference type="eggNOG" id="COG3001">
    <property type="taxonomic scope" value="Bacteria"/>
</dbReference>
<keyword evidence="1" id="KW-0808">Transferase</keyword>
<dbReference type="PANTHER" id="PTHR12149">
    <property type="entry name" value="FRUCTOSAMINE 3 KINASE-RELATED PROTEIN"/>
    <property type="match status" value="1"/>
</dbReference>
<dbReference type="PIRSF" id="PIRSF006221">
    <property type="entry name" value="Ketosamine-3-kinase"/>
    <property type="match status" value="1"/>
</dbReference>
<dbReference type="InterPro" id="IPR016477">
    <property type="entry name" value="Fructo-/Ketosamine-3-kinase"/>
</dbReference>
<keyword evidence="1 2" id="KW-0418">Kinase</keyword>
<dbReference type="SUPFAM" id="SSF56112">
    <property type="entry name" value="Protein kinase-like (PK-like)"/>
    <property type="match status" value="1"/>
</dbReference>
<dbReference type="Gene3D" id="3.90.1200.10">
    <property type="match status" value="1"/>
</dbReference>
<dbReference type="GO" id="GO:0016301">
    <property type="term" value="F:kinase activity"/>
    <property type="evidence" value="ECO:0007669"/>
    <property type="project" value="UniProtKB-UniRule"/>
</dbReference>
<dbReference type="Gene3D" id="3.30.200.20">
    <property type="entry name" value="Phosphorylase Kinase, domain 1"/>
    <property type="match status" value="1"/>
</dbReference>
<proteinExistence type="inferred from homology"/>